<proteinExistence type="predicted"/>
<evidence type="ECO:0000313" key="3">
    <source>
        <dbReference type="EMBL" id="KAF1944777.1"/>
    </source>
</evidence>
<dbReference type="AlphaFoldDB" id="A0A6A5T6U3"/>
<protein>
    <recommendedName>
        <fullName evidence="2">DUF7907 domain-containing protein</fullName>
    </recommendedName>
</protein>
<dbReference type="InterPro" id="IPR057229">
    <property type="entry name" value="DUF7907"/>
</dbReference>
<reference evidence="3" key="1">
    <citation type="journal article" date="2020" name="Stud. Mycol.">
        <title>101 Dothideomycetes genomes: a test case for predicting lifestyles and emergence of pathogens.</title>
        <authorList>
            <person name="Haridas S."/>
            <person name="Albert R."/>
            <person name="Binder M."/>
            <person name="Bloem J."/>
            <person name="Labutti K."/>
            <person name="Salamov A."/>
            <person name="Andreopoulos B."/>
            <person name="Baker S."/>
            <person name="Barry K."/>
            <person name="Bills G."/>
            <person name="Bluhm B."/>
            <person name="Cannon C."/>
            <person name="Castanera R."/>
            <person name="Culley D."/>
            <person name="Daum C."/>
            <person name="Ezra D."/>
            <person name="Gonzalez J."/>
            <person name="Henrissat B."/>
            <person name="Kuo A."/>
            <person name="Liang C."/>
            <person name="Lipzen A."/>
            <person name="Lutzoni F."/>
            <person name="Magnuson J."/>
            <person name="Mondo S."/>
            <person name="Nolan M."/>
            <person name="Ohm R."/>
            <person name="Pangilinan J."/>
            <person name="Park H.-J."/>
            <person name="Ramirez L."/>
            <person name="Alfaro M."/>
            <person name="Sun H."/>
            <person name="Tritt A."/>
            <person name="Yoshinaga Y."/>
            <person name="Zwiers L.-H."/>
            <person name="Turgeon B."/>
            <person name="Goodwin S."/>
            <person name="Spatafora J."/>
            <person name="Crous P."/>
            <person name="Grigoriev I."/>
        </authorList>
    </citation>
    <scope>NUCLEOTIDE SEQUENCE</scope>
    <source>
        <strain evidence="3">CBS 161.51</strain>
    </source>
</reference>
<dbReference type="Pfam" id="PF25484">
    <property type="entry name" value="DUF7907"/>
    <property type="match status" value="1"/>
</dbReference>
<name>A0A6A5T6U3_9PLEO</name>
<evidence type="ECO:0000259" key="2">
    <source>
        <dbReference type="Pfam" id="PF25484"/>
    </source>
</evidence>
<sequence>MKTTSVVLLLAAAAFTSAEFNETSAPFHLVVTSDDGCINDTLSACHTGAALESLCRSNAYTNSDSTPLDPATFYFNTSDSQQAPAPSLGVPGILTWFLPVSGATYSSSVYFYYDPTTDIAVPILSPGEDDVEILAFDAENELTVQGYVDWSQNPPKAGNYTQYYRWYICNTYYEAYQYNALAWGLGPGKPENPTCVAVNVTRVFI</sequence>
<keyword evidence="1" id="KW-0732">Signal</keyword>
<feature type="chain" id="PRO_5025343944" description="DUF7907 domain-containing protein" evidence="1">
    <location>
        <begin position="19"/>
        <end position="205"/>
    </location>
</feature>
<feature type="domain" description="DUF7907" evidence="2">
    <location>
        <begin position="24"/>
        <end position="203"/>
    </location>
</feature>
<dbReference type="EMBL" id="ML976014">
    <property type="protein sequence ID" value="KAF1944777.1"/>
    <property type="molecule type" value="Genomic_DNA"/>
</dbReference>
<dbReference type="OrthoDB" id="3515453at2759"/>
<keyword evidence="4" id="KW-1185">Reference proteome</keyword>
<accession>A0A6A5T6U3</accession>
<gene>
    <name evidence="3" type="ORF">EJ02DRAFT_78274</name>
</gene>
<dbReference type="Proteomes" id="UP000800038">
    <property type="component" value="Unassembled WGS sequence"/>
</dbReference>
<organism evidence="3 4">
    <name type="scientific">Clathrospora elynae</name>
    <dbReference type="NCBI Taxonomy" id="706981"/>
    <lineage>
        <taxon>Eukaryota</taxon>
        <taxon>Fungi</taxon>
        <taxon>Dikarya</taxon>
        <taxon>Ascomycota</taxon>
        <taxon>Pezizomycotina</taxon>
        <taxon>Dothideomycetes</taxon>
        <taxon>Pleosporomycetidae</taxon>
        <taxon>Pleosporales</taxon>
        <taxon>Diademaceae</taxon>
        <taxon>Clathrospora</taxon>
    </lineage>
</organism>
<evidence type="ECO:0000256" key="1">
    <source>
        <dbReference type="SAM" id="SignalP"/>
    </source>
</evidence>
<evidence type="ECO:0000313" key="4">
    <source>
        <dbReference type="Proteomes" id="UP000800038"/>
    </source>
</evidence>
<feature type="signal peptide" evidence="1">
    <location>
        <begin position="1"/>
        <end position="18"/>
    </location>
</feature>